<organism evidence="2 3">
    <name type="scientific">Stylosanthes scabra</name>
    <dbReference type="NCBI Taxonomy" id="79078"/>
    <lineage>
        <taxon>Eukaryota</taxon>
        <taxon>Viridiplantae</taxon>
        <taxon>Streptophyta</taxon>
        <taxon>Embryophyta</taxon>
        <taxon>Tracheophyta</taxon>
        <taxon>Spermatophyta</taxon>
        <taxon>Magnoliopsida</taxon>
        <taxon>eudicotyledons</taxon>
        <taxon>Gunneridae</taxon>
        <taxon>Pentapetalae</taxon>
        <taxon>rosids</taxon>
        <taxon>fabids</taxon>
        <taxon>Fabales</taxon>
        <taxon>Fabaceae</taxon>
        <taxon>Papilionoideae</taxon>
        <taxon>50 kb inversion clade</taxon>
        <taxon>dalbergioids sensu lato</taxon>
        <taxon>Dalbergieae</taxon>
        <taxon>Pterocarpus clade</taxon>
        <taxon>Stylosanthes</taxon>
    </lineage>
</organism>
<feature type="non-terminal residue" evidence="2">
    <location>
        <position position="1"/>
    </location>
</feature>
<gene>
    <name evidence="2" type="ORF">PIB30_112234</name>
</gene>
<protein>
    <submittedName>
        <fullName evidence="2">Uncharacterized protein</fullName>
    </submittedName>
</protein>
<proteinExistence type="predicted"/>
<accession>A0ABU6XYF2</accession>
<reference evidence="2 3" key="1">
    <citation type="journal article" date="2023" name="Plants (Basel)">
        <title>Bridging the Gap: Combining Genomics and Transcriptomics Approaches to Understand Stylosanthes scabra, an Orphan Legume from the Brazilian Caatinga.</title>
        <authorList>
            <person name="Ferreira-Neto J.R.C."/>
            <person name="da Silva M.D."/>
            <person name="Binneck E."/>
            <person name="de Melo N.F."/>
            <person name="da Silva R.H."/>
            <person name="de Melo A.L.T.M."/>
            <person name="Pandolfi V."/>
            <person name="Bustamante F.O."/>
            <person name="Brasileiro-Vidal A.C."/>
            <person name="Benko-Iseppon A.M."/>
        </authorList>
    </citation>
    <scope>NUCLEOTIDE SEQUENCE [LARGE SCALE GENOMIC DNA]</scope>
    <source>
        <tissue evidence="2">Leaves</tissue>
    </source>
</reference>
<keyword evidence="3" id="KW-1185">Reference proteome</keyword>
<dbReference type="Proteomes" id="UP001341840">
    <property type="component" value="Unassembled WGS sequence"/>
</dbReference>
<evidence type="ECO:0000313" key="3">
    <source>
        <dbReference type="Proteomes" id="UP001341840"/>
    </source>
</evidence>
<evidence type="ECO:0000313" key="2">
    <source>
        <dbReference type="EMBL" id="MED6203095.1"/>
    </source>
</evidence>
<evidence type="ECO:0000256" key="1">
    <source>
        <dbReference type="SAM" id="MobiDB-lite"/>
    </source>
</evidence>
<sequence>IIEKERERLLLLETTKHHLDSRPYTMSLTSTRCFPQEGAFRNSSFKRMRMSLPQSDTKSTIGSGKSSQSLSNGWPSYGQRILCKCLGAGQS</sequence>
<feature type="region of interest" description="Disordered" evidence="1">
    <location>
        <begin position="51"/>
        <end position="77"/>
    </location>
</feature>
<name>A0ABU6XYF2_9FABA</name>
<dbReference type="EMBL" id="JASCZI010219273">
    <property type="protein sequence ID" value="MED6203095.1"/>
    <property type="molecule type" value="Genomic_DNA"/>
</dbReference>
<feature type="compositionally biased region" description="Polar residues" evidence="1">
    <location>
        <begin position="52"/>
        <end position="74"/>
    </location>
</feature>
<comment type="caution">
    <text evidence="2">The sequence shown here is derived from an EMBL/GenBank/DDBJ whole genome shotgun (WGS) entry which is preliminary data.</text>
</comment>